<dbReference type="EC" id="3.1.-.-" evidence="2"/>
<reference evidence="2 3" key="1">
    <citation type="submission" date="2019-02" db="EMBL/GenBank/DDBJ databases">
        <title>Deep-cultivation of Planctomycetes and their phenomic and genomic characterization uncovers novel biology.</title>
        <authorList>
            <person name="Wiegand S."/>
            <person name="Jogler M."/>
            <person name="Boedeker C."/>
            <person name="Pinto D."/>
            <person name="Vollmers J."/>
            <person name="Rivas-Marin E."/>
            <person name="Kohn T."/>
            <person name="Peeters S.H."/>
            <person name="Heuer A."/>
            <person name="Rast P."/>
            <person name="Oberbeckmann S."/>
            <person name="Bunk B."/>
            <person name="Jeske O."/>
            <person name="Meyerdierks A."/>
            <person name="Storesund J.E."/>
            <person name="Kallscheuer N."/>
            <person name="Luecker S."/>
            <person name="Lage O.M."/>
            <person name="Pohl T."/>
            <person name="Merkel B.J."/>
            <person name="Hornburger P."/>
            <person name="Mueller R.-W."/>
            <person name="Bruemmer F."/>
            <person name="Labrenz M."/>
            <person name="Spormann A.M."/>
            <person name="Op den Camp H."/>
            <person name="Overmann J."/>
            <person name="Amann R."/>
            <person name="Jetten M.S.M."/>
            <person name="Mascher T."/>
            <person name="Medema M.H."/>
            <person name="Devos D.P."/>
            <person name="Kaster A.-K."/>
            <person name="Ovreas L."/>
            <person name="Rohde M."/>
            <person name="Galperin M.Y."/>
            <person name="Jogler C."/>
        </authorList>
    </citation>
    <scope>NUCLEOTIDE SEQUENCE [LARGE SCALE GENOMIC DNA]</scope>
    <source>
        <strain evidence="2 3">Pla110</strain>
    </source>
</reference>
<dbReference type="Pfam" id="PF09994">
    <property type="entry name" value="T6SS_Tle1-like_cat"/>
    <property type="match status" value="1"/>
</dbReference>
<name>A0A518CTC9_9PLAN</name>
<evidence type="ECO:0000313" key="2">
    <source>
        <dbReference type="EMBL" id="QDU82491.1"/>
    </source>
</evidence>
<dbReference type="KEGG" id="plon:Pla110_42490"/>
<dbReference type="PANTHER" id="PTHR33840">
    <property type="match status" value="1"/>
</dbReference>
<dbReference type="InterPro" id="IPR018712">
    <property type="entry name" value="Tle1-like_cat"/>
</dbReference>
<dbReference type="PANTHER" id="PTHR33840:SF16">
    <property type="entry name" value="DUF2235 DOMAIN-CONTAINING PROTEIN"/>
    <property type="match status" value="1"/>
</dbReference>
<dbReference type="RefSeq" id="WP_231742716.1">
    <property type="nucleotide sequence ID" value="NZ_CP036281.1"/>
</dbReference>
<evidence type="ECO:0000259" key="1">
    <source>
        <dbReference type="Pfam" id="PF09994"/>
    </source>
</evidence>
<protein>
    <submittedName>
        <fullName evidence="2">tRNA3(Ser)-specific nuclease WapA</fullName>
        <ecNumber evidence="2">3.1.-.-</ecNumber>
    </submittedName>
</protein>
<proteinExistence type="predicted"/>
<dbReference type="EMBL" id="CP036281">
    <property type="protein sequence ID" value="QDU82491.1"/>
    <property type="molecule type" value="Genomic_DNA"/>
</dbReference>
<dbReference type="InterPro" id="IPR022385">
    <property type="entry name" value="Rhs_assc_core"/>
</dbReference>
<keyword evidence="3" id="KW-1185">Reference proteome</keyword>
<organism evidence="2 3">
    <name type="scientific">Polystyrenella longa</name>
    <dbReference type="NCBI Taxonomy" id="2528007"/>
    <lineage>
        <taxon>Bacteria</taxon>
        <taxon>Pseudomonadati</taxon>
        <taxon>Planctomycetota</taxon>
        <taxon>Planctomycetia</taxon>
        <taxon>Planctomycetales</taxon>
        <taxon>Planctomycetaceae</taxon>
        <taxon>Polystyrenella</taxon>
    </lineage>
</organism>
<accession>A0A518CTC9</accession>
<sequence length="579" mass="64529">MYIRIWTRLKGAGHYDAKGRLTDTTSTRNDNGYLLDITASYVYDSSDERIRSDKTVSVDGGTPVTTSVSYLIGHFNPTGHSQVLEERDVTTMDPIRTFSYGLNVLAQHDTGAGTVSEFFLSDVRGSTRLLVEESLNIAETYSYDAYGSPIGFTQTANTTDATQTDRLFTGEYFDTSLDMEYLRARYYDTNVGRFFALDPYQGDKLTPSTLHRYSYAKNDPIHYGDPSGKIFVAFDGTGNHDGPTNSDGSTNYMTNVWKIWKDYSLSGDAVANRYFRGVGNPLDDDAWGPDELLGGGLGHGYRRIIDRGLDFVEDALSPWGAQQNIIAIGFSRGAMQTLDFAHELLKNRGIINPIKFMGLFDVVGSLDPGNPVNPGVDLSLAANVQTAYHAMAFDENRNFFPATNVASSRIYQRLFRGVHSDIGGGWDDTSLTQQDFTRKWMREMLRKSGIILANNYPGSEDGRAIINQNLPKWAKSYRGGFGPTNYNRPTIQQGLSWTLPLYTFLDWIDNKQMAELRTGVSDPTIALGRPVFNIPMHPSRVKLIIGPVSQNEFGPATSLLARVKQYQALLTYEQFMSNS</sequence>
<dbReference type="GO" id="GO:0016787">
    <property type="term" value="F:hydrolase activity"/>
    <property type="evidence" value="ECO:0007669"/>
    <property type="project" value="UniProtKB-KW"/>
</dbReference>
<dbReference type="NCBIfam" id="TIGR03696">
    <property type="entry name" value="Rhs_assc_core"/>
    <property type="match status" value="1"/>
</dbReference>
<dbReference type="AlphaFoldDB" id="A0A518CTC9"/>
<dbReference type="Gene3D" id="2.180.10.10">
    <property type="entry name" value="RHS repeat-associated core"/>
    <property type="match status" value="1"/>
</dbReference>
<evidence type="ECO:0000313" key="3">
    <source>
        <dbReference type="Proteomes" id="UP000317178"/>
    </source>
</evidence>
<dbReference type="InterPro" id="IPR029058">
    <property type="entry name" value="AB_hydrolase_fold"/>
</dbReference>
<keyword evidence="2" id="KW-0378">Hydrolase</keyword>
<gene>
    <name evidence="2" type="primary">wapA_3</name>
    <name evidence="2" type="ORF">Pla110_42490</name>
</gene>
<dbReference type="SUPFAM" id="SSF53474">
    <property type="entry name" value="alpha/beta-Hydrolases"/>
    <property type="match status" value="1"/>
</dbReference>
<feature type="domain" description="T6SS Phospholipase effector Tle1-like catalytic" evidence="1">
    <location>
        <begin position="352"/>
        <end position="442"/>
    </location>
</feature>
<dbReference type="Proteomes" id="UP000317178">
    <property type="component" value="Chromosome"/>
</dbReference>